<evidence type="ECO:0000259" key="2">
    <source>
        <dbReference type="Pfam" id="PF14292"/>
    </source>
</evidence>
<accession>A0A3S3X424</accession>
<reference evidence="3 4" key="1">
    <citation type="submission" date="2019-01" db="EMBL/GenBank/DDBJ databases">
        <title>Mucilaginibacter antarcticum sp. nov., isolated from antarctic soil.</title>
        <authorList>
            <person name="Yan Y.-Q."/>
            <person name="Du Z.-J."/>
        </authorList>
    </citation>
    <scope>NUCLEOTIDE SEQUENCE [LARGE SCALE GENOMIC DNA]</scope>
    <source>
        <strain evidence="3 4">F01003</strain>
    </source>
</reference>
<gene>
    <name evidence="3" type="ORF">EPL05_15035</name>
</gene>
<dbReference type="AlphaFoldDB" id="A0A3S3X424"/>
<comment type="caution">
    <text evidence="3">The sequence shown here is derived from an EMBL/GenBank/DDBJ whole genome shotgun (WGS) entry which is preliminary data.</text>
</comment>
<dbReference type="InterPro" id="IPR025970">
    <property type="entry name" value="SusE"/>
</dbReference>
<dbReference type="RefSeq" id="WP_128534803.1">
    <property type="nucleotide sequence ID" value="NZ_SBIW01000007.1"/>
</dbReference>
<dbReference type="PROSITE" id="PS51257">
    <property type="entry name" value="PROKAR_LIPOPROTEIN"/>
    <property type="match status" value="1"/>
</dbReference>
<evidence type="ECO:0000313" key="4">
    <source>
        <dbReference type="Proteomes" id="UP000286701"/>
    </source>
</evidence>
<feature type="signal peptide" evidence="1">
    <location>
        <begin position="1"/>
        <end position="20"/>
    </location>
</feature>
<keyword evidence="1" id="KW-0732">Signal</keyword>
<sequence length="363" mass="38310">MKKLTTKFLAFSCLALLALASCKKDEVRTVAQTGTPGSLTTSTTSPALSKANLTENAITITGTPQAYGYSAATINTLQIAVKGTSFATPREVSLSAGALSKSYTVQDFNNLLLSMNLATGVPSQLEMRLKTSLSSTAGIEYSNVVTVTATPFALVAYIYVPGAYQGWNPPTADSLQSATGNGVYTGIIKFTPGNLGFKITPQKKWDVAYGSTGGNKISTSGGDINAPAAGNYYFTVDLNAGTMTMAPADYMAAIGNAPVGSDWSADIDLKYNNGTLAWEGVVPMVVGEFKFRMNHAWANSYGIPKTGGDGTFLNNNDNNNIPITTAGNYKVSITPIYKDYSADIDKLGKINTDLTAKYTSVKQ</sequence>
<dbReference type="EMBL" id="SBIW01000007">
    <property type="protein sequence ID" value="RWY50073.1"/>
    <property type="molecule type" value="Genomic_DNA"/>
</dbReference>
<keyword evidence="4" id="KW-1185">Reference proteome</keyword>
<proteinExistence type="predicted"/>
<dbReference type="CDD" id="cd12967">
    <property type="entry name" value="CBM_SusE-F_like_u1"/>
    <property type="match status" value="1"/>
</dbReference>
<evidence type="ECO:0000313" key="3">
    <source>
        <dbReference type="EMBL" id="RWY50073.1"/>
    </source>
</evidence>
<dbReference type="Proteomes" id="UP000286701">
    <property type="component" value="Unassembled WGS sequence"/>
</dbReference>
<evidence type="ECO:0000256" key="1">
    <source>
        <dbReference type="SAM" id="SignalP"/>
    </source>
</evidence>
<dbReference type="OrthoDB" id="975117at2"/>
<feature type="chain" id="PRO_5018753380" evidence="1">
    <location>
        <begin position="21"/>
        <end position="363"/>
    </location>
</feature>
<dbReference type="Pfam" id="PF14292">
    <property type="entry name" value="SusE"/>
    <property type="match status" value="1"/>
</dbReference>
<feature type="domain" description="SusE outer membrane protein" evidence="2">
    <location>
        <begin position="24"/>
        <end position="130"/>
    </location>
</feature>
<protein>
    <submittedName>
        <fullName evidence="3">SusF/SusE family outer membrane protein</fullName>
    </submittedName>
</protein>
<dbReference type="Gene3D" id="2.60.40.3620">
    <property type="match status" value="2"/>
</dbReference>
<organism evidence="3 4">
    <name type="scientific">Mucilaginibacter gilvus</name>
    <dbReference type="NCBI Taxonomy" id="2305909"/>
    <lineage>
        <taxon>Bacteria</taxon>
        <taxon>Pseudomonadati</taxon>
        <taxon>Bacteroidota</taxon>
        <taxon>Sphingobacteriia</taxon>
        <taxon>Sphingobacteriales</taxon>
        <taxon>Sphingobacteriaceae</taxon>
        <taxon>Mucilaginibacter</taxon>
    </lineage>
</organism>
<name>A0A3S3X424_9SPHI</name>